<evidence type="ECO:0000313" key="9">
    <source>
        <dbReference type="EMBL" id="KAI1720897.1"/>
    </source>
</evidence>
<evidence type="ECO:0000256" key="6">
    <source>
        <dbReference type="ARBA" id="ARBA00035137"/>
    </source>
</evidence>
<keyword evidence="5" id="KW-0687">Ribonucleoprotein</keyword>
<dbReference type="CDD" id="cd23701">
    <property type="entry name" value="At1g26750"/>
    <property type="match status" value="1"/>
</dbReference>
<feature type="domain" description="Small ribosomal subunit protein mS23 conserved" evidence="8">
    <location>
        <begin position="7"/>
        <end position="88"/>
    </location>
</feature>
<sequence length="147" mass="17247">MNAHIMRLHRMGNVFRKVEALLKSGQMKHDERPLWYDAYLASPPLMEPQWDRRWPKYGEPVRQIFYPEDEDRAKRFRLKEEERKQMQMLSLGIMPETEGSAKQLNIPSVLPGSKDYVITKHQPEVEPDDLDVALDEADPDLDSTKNV</sequence>
<comment type="caution">
    <text evidence="9">The sequence shown here is derived from an EMBL/GenBank/DDBJ whole genome shotgun (WGS) entry which is preliminary data.</text>
</comment>
<evidence type="ECO:0000256" key="1">
    <source>
        <dbReference type="ARBA" id="ARBA00004173"/>
    </source>
</evidence>
<feature type="compositionally biased region" description="Acidic residues" evidence="7">
    <location>
        <begin position="125"/>
        <end position="141"/>
    </location>
</feature>
<proteinExistence type="inferred from homology"/>
<dbReference type="EMBL" id="JAKKPZ010000005">
    <property type="protein sequence ID" value="KAI1720897.1"/>
    <property type="molecule type" value="Genomic_DNA"/>
</dbReference>
<evidence type="ECO:0000259" key="8">
    <source>
        <dbReference type="Pfam" id="PF10484"/>
    </source>
</evidence>
<comment type="similarity">
    <text evidence="2">Belongs to the mitochondrion-specific ribosomal protein mS23 family.</text>
</comment>
<dbReference type="Pfam" id="PF10484">
    <property type="entry name" value="MRP-S23"/>
    <property type="match status" value="1"/>
</dbReference>
<dbReference type="PANTHER" id="PTHR15925">
    <property type="entry name" value="MITOCHONDRIAL RIBOSOMAL PROTEIN S23"/>
    <property type="match status" value="1"/>
</dbReference>
<evidence type="ECO:0000256" key="2">
    <source>
        <dbReference type="ARBA" id="ARBA00009864"/>
    </source>
</evidence>
<name>A0AAD4RAS6_9BILA</name>
<dbReference type="PANTHER" id="PTHR15925:SF2">
    <property type="entry name" value="SMALL RIBOSOMAL SUBUNIT PROTEIN MS23"/>
    <property type="match status" value="1"/>
</dbReference>
<evidence type="ECO:0000313" key="10">
    <source>
        <dbReference type="Proteomes" id="UP001201812"/>
    </source>
</evidence>
<comment type="subcellular location">
    <subcellularLocation>
        <location evidence="1">Mitochondrion</location>
    </subcellularLocation>
</comment>
<protein>
    <recommendedName>
        <fullName evidence="6">Small ribosomal subunit protein mS23</fullName>
    </recommendedName>
</protein>
<reference evidence="9" key="1">
    <citation type="submission" date="2022-01" db="EMBL/GenBank/DDBJ databases">
        <title>Genome Sequence Resource for Two Populations of Ditylenchus destructor, the Migratory Endoparasitic Phytonematode.</title>
        <authorList>
            <person name="Zhang H."/>
            <person name="Lin R."/>
            <person name="Xie B."/>
        </authorList>
    </citation>
    <scope>NUCLEOTIDE SEQUENCE</scope>
    <source>
        <strain evidence="9">BazhouSP</strain>
    </source>
</reference>
<dbReference type="GO" id="GO:0003735">
    <property type="term" value="F:structural constituent of ribosome"/>
    <property type="evidence" value="ECO:0007669"/>
    <property type="project" value="InterPro"/>
</dbReference>
<dbReference type="GO" id="GO:0006412">
    <property type="term" value="P:translation"/>
    <property type="evidence" value="ECO:0007669"/>
    <property type="project" value="InterPro"/>
</dbReference>
<dbReference type="InterPro" id="IPR019520">
    <property type="entry name" value="Ribosomal_mS23_met"/>
</dbReference>
<accession>A0AAD4RAS6</accession>
<dbReference type="InterPro" id="IPR023611">
    <property type="entry name" value="mS23_dom_met"/>
</dbReference>
<dbReference type="InterPro" id="IPR059242">
    <property type="entry name" value="mS23_dom"/>
</dbReference>
<evidence type="ECO:0000256" key="7">
    <source>
        <dbReference type="SAM" id="MobiDB-lite"/>
    </source>
</evidence>
<evidence type="ECO:0000256" key="4">
    <source>
        <dbReference type="ARBA" id="ARBA00023128"/>
    </source>
</evidence>
<evidence type="ECO:0000256" key="5">
    <source>
        <dbReference type="ARBA" id="ARBA00023274"/>
    </source>
</evidence>
<organism evidence="9 10">
    <name type="scientific">Ditylenchus destructor</name>
    <dbReference type="NCBI Taxonomy" id="166010"/>
    <lineage>
        <taxon>Eukaryota</taxon>
        <taxon>Metazoa</taxon>
        <taxon>Ecdysozoa</taxon>
        <taxon>Nematoda</taxon>
        <taxon>Chromadorea</taxon>
        <taxon>Rhabditida</taxon>
        <taxon>Tylenchina</taxon>
        <taxon>Tylenchomorpha</taxon>
        <taxon>Sphaerularioidea</taxon>
        <taxon>Anguinidae</taxon>
        <taxon>Anguininae</taxon>
        <taxon>Ditylenchus</taxon>
    </lineage>
</organism>
<evidence type="ECO:0000256" key="3">
    <source>
        <dbReference type="ARBA" id="ARBA00022980"/>
    </source>
</evidence>
<keyword evidence="4" id="KW-0496">Mitochondrion</keyword>
<dbReference type="Proteomes" id="UP001201812">
    <property type="component" value="Unassembled WGS sequence"/>
</dbReference>
<dbReference type="GO" id="GO:0005739">
    <property type="term" value="C:mitochondrion"/>
    <property type="evidence" value="ECO:0007669"/>
    <property type="project" value="InterPro"/>
</dbReference>
<keyword evidence="3 9" id="KW-0689">Ribosomal protein</keyword>
<keyword evidence="10" id="KW-1185">Reference proteome</keyword>
<dbReference type="GO" id="GO:0005840">
    <property type="term" value="C:ribosome"/>
    <property type="evidence" value="ECO:0007669"/>
    <property type="project" value="UniProtKB-KW"/>
</dbReference>
<feature type="region of interest" description="Disordered" evidence="7">
    <location>
        <begin position="123"/>
        <end position="147"/>
    </location>
</feature>
<dbReference type="AlphaFoldDB" id="A0AAD4RAS6"/>
<gene>
    <name evidence="9" type="ORF">DdX_05147</name>
</gene>